<dbReference type="RefSeq" id="WP_248937763.1">
    <property type="nucleotide sequence ID" value="NZ_JAKILF010000014.1"/>
</dbReference>
<keyword evidence="2" id="KW-0255">Endonuclease</keyword>
<evidence type="ECO:0000313" key="3">
    <source>
        <dbReference type="Proteomes" id="UP001595621"/>
    </source>
</evidence>
<comment type="caution">
    <text evidence="2">The sequence shown here is derived from an EMBL/GenBank/DDBJ whole genome shotgun (WGS) entry which is preliminary data.</text>
</comment>
<dbReference type="EMBL" id="JBHRTD010000016">
    <property type="protein sequence ID" value="MFC3139221.1"/>
    <property type="molecule type" value="Genomic_DNA"/>
</dbReference>
<dbReference type="Pfam" id="PF13391">
    <property type="entry name" value="HNH_2"/>
    <property type="match status" value="1"/>
</dbReference>
<keyword evidence="3" id="KW-1185">Reference proteome</keyword>
<name>A0ABV7GG34_9GAMM</name>
<dbReference type="GO" id="GO:0004519">
    <property type="term" value="F:endonuclease activity"/>
    <property type="evidence" value="ECO:0007669"/>
    <property type="project" value="UniProtKB-KW"/>
</dbReference>
<feature type="domain" description="HNH nuclease" evidence="1">
    <location>
        <begin position="198"/>
        <end position="250"/>
    </location>
</feature>
<evidence type="ECO:0000313" key="2">
    <source>
        <dbReference type="EMBL" id="MFC3139221.1"/>
    </source>
</evidence>
<reference evidence="3" key="1">
    <citation type="journal article" date="2019" name="Int. J. Syst. Evol. Microbiol.">
        <title>The Global Catalogue of Microorganisms (GCM) 10K type strain sequencing project: providing services to taxonomists for standard genome sequencing and annotation.</title>
        <authorList>
            <consortium name="The Broad Institute Genomics Platform"/>
            <consortium name="The Broad Institute Genome Sequencing Center for Infectious Disease"/>
            <person name="Wu L."/>
            <person name="Ma J."/>
        </authorList>
    </citation>
    <scope>NUCLEOTIDE SEQUENCE [LARGE SCALE GENOMIC DNA]</scope>
    <source>
        <strain evidence="3">KCTC 52277</strain>
    </source>
</reference>
<keyword evidence="2" id="KW-0378">Hydrolase</keyword>
<organism evidence="2 3">
    <name type="scientific">Shewanella submarina</name>
    <dbReference type="NCBI Taxonomy" id="2016376"/>
    <lineage>
        <taxon>Bacteria</taxon>
        <taxon>Pseudomonadati</taxon>
        <taxon>Pseudomonadota</taxon>
        <taxon>Gammaproteobacteria</taxon>
        <taxon>Alteromonadales</taxon>
        <taxon>Shewanellaceae</taxon>
        <taxon>Shewanella</taxon>
    </lineage>
</organism>
<dbReference type="Proteomes" id="UP001595621">
    <property type="component" value="Unassembled WGS sequence"/>
</dbReference>
<evidence type="ECO:0000259" key="1">
    <source>
        <dbReference type="Pfam" id="PF13391"/>
    </source>
</evidence>
<sequence length="318" mass="36395">MYWWVNHKQTFKQETEGGYIWSPKRNKNGARNQTYENLTKARIGDIIFSYAHTYISAIGVVVAEHYPSSKPDFGQAGSNWEEHGWRVDVDWIRLPTSFKPKLHIDSFRELLPTTHSPLKPNGDGNQCCYLAHISDALGKLLWELAKLDANLPAMIDKHDPAGKRDYLGLDHTTTLALLKVRIGQASYRKALIEREQRCRVTGITNPEYLIASHIKPWRISPDEERLDPENGFLFAPHVDKLFDRGDISFDDNGALLAKNNVALNALMSWNIPITTNIGPLTENQRKYLAFHRSHFKFSDVYKKALNNAEIHYLETEPA</sequence>
<dbReference type="InterPro" id="IPR003615">
    <property type="entry name" value="HNH_nuc"/>
</dbReference>
<proteinExistence type="predicted"/>
<accession>A0ABV7GG34</accession>
<keyword evidence="2" id="KW-0540">Nuclease</keyword>
<gene>
    <name evidence="2" type="ORF">ACFOE0_13625</name>
</gene>
<protein>
    <submittedName>
        <fullName evidence="2">HNH endonuclease</fullName>
    </submittedName>
</protein>